<feature type="compositionally biased region" description="Low complexity" evidence="4">
    <location>
        <begin position="296"/>
        <end position="305"/>
    </location>
</feature>
<feature type="compositionally biased region" description="Low complexity" evidence="4">
    <location>
        <begin position="1097"/>
        <end position="1117"/>
    </location>
</feature>
<feature type="compositionally biased region" description="Basic residues" evidence="4">
    <location>
        <begin position="312"/>
        <end position="327"/>
    </location>
</feature>
<organism evidence="7 8">
    <name type="scientific">Wickerhamomyces anomalus (strain ATCC 58044 / CBS 1984 / NCYC 433 / NRRL Y-366-8)</name>
    <name type="common">Yeast</name>
    <name type="synonym">Hansenula anomala</name>
    <dbReference type="NCBI Taxonomy" id="683960"/>
    <lineage>
        <taxon>Eukaryota</taxon>
        <taxon>Fungi</taxon>
        <taxon>Dikarya</taxon>
        <taxon>Ascomycota</taxon>
        <taxon>Saccharomycotina</taxon>
        <taxon>Saccharomycetes</taxon>
        <taxon>Phaffomycetales</taxon>
        <taxon>Wickerhamomycetaceae</taxon>
        <taxon>Wickerhamomyces</taxon>
    </lineage>
</organism>
<feature type="compositionally biased region" description="Pro residues" evidence="4">
    <location>
        <begin position="685"/>
        <end position="697"/>
    </location>
</feature>
<feature type="compositionally biased region" description="Basic and acidic residues" evidence="4">
    <location>
        <begin position="103"/>
        <end position="112"/>
    </location>
</feature>
<proteinExistence type="predicted"/>
<evidence type="ECO:0000313" key="8">
    <source>
        <dbReference type="Proteomes" id="UP000094112"/>
    </source>
</evidence>
<feature type="compositionally biased region" description="Polar residues" evidence="4">
    <location>
        <begin position="938"/>
        <end position="1002"/>
    </location>
</feature>
<feature type="compositionally biased region" description="Low complexity" evidence="4">
    <location>
        <begin position="598"/>
        <end position="639"/>
    </location>
</feature>
<dbReference type="SMART" id="SM00339">
    <property type="entry name" value="FH"/>
    <property type="match status" value="1"/>
</dbReference>
<dbReference type="OrthoDB" id="5954824at2759"/>
<keyword evidence="8" id="KW-1185">Reference proteome</keyword>
<feature type="compositionally biased region" description="Polar residues" evidence="4">
    <location>
        <begin position="1010"/>
        <end position="1022"/>
    </location>
</feature>
<dbReference type="PANTHER" id="PTHR21712">
    <property type="entry name" value="PRE-RRNA-PROCESSING PROTEIN FHL1"/>
    <property type="match status" value="1"/>
</dbReference>
<evidence type="ECO:0000256" key="2">
    <source>
        <dbReference type="ARBA" id="ARBA00023242"/>
    </source>
</evidence>
<evidence type="ECO:0000256" key="4">
    <source>
        <dbReference type="SAM" id="MobiDB-lite"/>
    </source>
</evidence>
<evidence type="ECO:0000259" key="5">
    <source>
        <dbReference type="PROSITE" id="PS50006"/>
    </source>
</evidence>
<evidence type="ECO:0008006" key="9">
    <source>
        <dbReference type="Google" id="ProtNLM"/>
    </source>
</evidence>
<feature type="compositionally biased region" description="Low complexity" evidence="4">
    <location>
        <begin position="1056"/>
        <end position="1087"/>
    </location>
</feature>
<dbReference type="Proteomes" id="UP000094112">
    <property type="component" value="Unassembled WGS sequence"/>
</dbReference>
<keyword evidence="2 3" id="KW-0539">Nucleus</keyword>
<evidence type="ECO:0000259" key="6">
    <source>
        <dbReference type="PROSITE" id="PS50039"/>
    </source>
</evidence>
<feature type="compositionally biased region" description="Polar residues" evidence="4">
    <location>
        <begin position="271"/>
        <end position="288"/>
    </location>
</feature>
<feature type="region of interest" description="Disordered" evidence="4">
    <location>
        <begin position="1046"/>
        <end position="1127"/>
    </location>
</feature>
<feature type="region of interest" description="Disordered" evidence="4">
    <location>
        <begin position="1218"/>
        <end position="1259"/>
    </location>
</feature>
<comment type="subcellular location">
    <subcellularLocation>
        <location evidence="3">Nucleus</location>
    </subcellularLocation>
</comment>
<feature type="region of interest" description="Disordered" evidence="4">
    <location>
        <begin position="271"/>
        <end position="329"/>
    </location>
</feature>
<dbReference type="PANTHER" id="PTHR21712:SF29">
    <property type="entry name" value="PRE-RRNA-PROCESSING PROTEIN FHL1"/>
    <property type="match status" value="1"/>
</dbReference>
<dbReference type="InterPro" id="IPR008984">
    <property type="entry name" value="SMAD_FHA_dom_sf"/>
</dbReference>
<dbReference type="PROSITE" id="PS50006">
    <property type="entry name" value="FHA_DOMAIN"/>
    <property type="match status" value="1"/>
</dbReference>
<sequence>MSSASAGQLDSFLSFKSTPEVEVDSLQLNKEQAKSASPKLKSESPLLDGLFDPKIGLASLDEKLSIPNEEQIKSNPDETIQHDIPHISKEPTELLSPTIIGSKDQKRKEQPPEKSLPIPESHQDADIKMEHEDDNSKVSAYARLEFENFIFYVQTLQVVLGRKSENDHSHSVDVHLGNSKAISRKHAKIFYNFGTERFELSIQGKNGAFVDDVFIERGATVPLTNKSKVQIGQIVFRFVLPGMNPQEKLESPSKPINPADAISLRSSLYHHSSTENVQDKSGSNTPGLSSKDFEPVSTVTSSTTTDNAAAQKKSKEKKTPKPPKPPKKVYTLEEIPEEYRTKPNCSYSNLIATCLRTHGTPKGMSLAEIYKSIKELFPYYKYCPDGWQSSVRHNLSLNKAFRKVSKEGKGWLWGLDEEYCAEKERAKKKQAAAAAAKAKAAALKLEQQQLQQQKLQQQRLEQQKQMQMNQASQPQLQQQQSPLQQQQQQQQQQKVGQLPPTLGLSTNPAAQSIPLQSPAITQQQKLSQITLQNTKPPSTPAQNPLTNQQIQNPQPQPQQSTIHQTQHQPQPQPQILTPTQPKFTPQPQSSQLPPPPQALSQLQNQAPVQPNKQPQFHPQQQQHQPSPQIQPQFQHQQQLPPQQFVPQYNKATQPTPSPYQNKTPSIQAQLAANRGITPQASRPLSLPPQPTPKPPPTGLTADTKKALAHLQQQLVVLSKDLKTLVDRPTISAILTQAIAMTIAQVTQAAKTKGITSDPLATLIETNPQQLTRILTVALNAATFKVTNGRIKAPLSISPSVENSAANSRAGTPALPQHSPLPPASLQQHVPSPTVSKIPIQPIQYQQPQLQPQLVHIKQEKAQQNRNQLPAPQTQYANQPTKQFQAGTPSNMQQINVVQPQPVKTQLNPLLSNHPPVNLNSGAQTQPPTPNAAKVQPVQRANSTIGAPSQAAQNPAFNNINHPLPNVSTAQQQVPSNNSFVSNIQGQSLKQPQTEPSTPQLQKAQPIAHQTAPQNRPASQPNVNVDLVKSTGGTQGSIAQAFNAVSVPDNTTAGPKPQVQTQPQQLQPQAQAPPQAQQQVQSPAQPATAPAPVPTQPQPQFQQSQSSVISQASSGTQSAAPVSIPVNNQHNNVQVKMESKQVEVEIPKVKNTEPTTTVKVEPFVNNENQNEAPDLSFLDNDLNDEEFDKVLKSLSKEGTPAVEGDDKVMDADELNRLLSSDFTQSYEPNTDTNGPRKRSFEDAELSIDESHNDKIARTEQ</sequence>
<feature type="region of interest" description="Disordered" evidence="4">
    <location>
        <begin position="678"/>
        <end position="701"/>
    </location>
</feature>
<gene>
    <name evidence="7" type="ORF">WICANDRAFT_65554</name>
</gene>
<dbReference type="InterPro" id="IPR036388">
    <property type="entry name" value="WH-like_DNA-bd_sf"/>
</dbReference>
<dbReference type="InterPro" id="IPR001766">
    <property type="entry name" value="Fork_head_dom"/>
</dbReference>
<dbReference type="Gene3D" id="1.10.10.10">
    <property type="entry name" value="Winged helix-like DNA-binding domain superfamily/Winged helix DNA-binding domain"/>
    <property type="match status" value="1"/>
</dbReference>
<feature type="region of interest" description="Disordered" evidence="4">
    <location>
        <begin position="26"/>
        <end position="45"/>
    </location>
</feature>
<feature type="region of interest" description="Disordered" evidence="4">
    <location>
        <begin position="532"/>
        <end position="639"/>
    </location>
</feature>
<dbReference type="GO" id="GO:0003700">
    <property type="term" value="F:DNA-binding transcription factor activity"/>
    <property type="evidence" value="ECO:0007669"/>
    <property type="project" value="InterPro"/>
</dbReference>
<dbReference type="EMBL" id="KV454214">
    <property type="protein sequence ID" value="ODQ57295.1"/>
    <property type="molecule type" value="Genomic_DNA"/>
</dbReference>
<feature type="region of interest" description="Disordered" evidence="4">
    <location>
        <begin position="801"/>
        <end position="830"/>
    </location>
</feature>
<evidence type="ECO:0000256" key="3">
    <source>
        <dbReference type="PROSITE-ProRule" id="PRU00089"/>
    </source>
</evidence>
<dbReference type="InterPro" id="IPR036390">
    <property type="entry name" value="WH_DNA-bd_sf"/>
</dbReference>
<dbReference type="STRING" id="683960.A0A1E3NW06"/>
<evidence type="ECO:0000313" key="7">
    <source>
        <dbReference type="EMBL" id="ODQ57295.1"/>
    </source>
</evidence>
<dbReference type="PROSITE" id="PS00658">
    <property type="entry name" value="FORK_HEAD_2"/>
    <property type="match status" value="1"/>
</dbReference>
<feature type="region of interest" description="Disordered" evidence="4">
    <location>
        <begin position="905"/>
        <end position="1030"/>
    </location>
</feature>
<accession>A0A1E3NW06</accession>
<feature type="compositionally biased region" description="Polar residues" evidence="4">
    <location>
        <begin position="1218"/>
        <end position="1232"/>
    </location>
</feature>
<reference evidence="7 8" key="1">
    <citation type="journal article" date="2016" name="Proc. Natl. Acad. Sci. U.S.A.">
        <title>Comparative genomics of biotechnologically important yeasts.</title>
        <authorList>
            <person name="Riley R."/>
            <person name="Haridas S."/>
            <person name="Wolfe K.H."/>
            <person name="Lopes M.R."/>
            <person name="Hittinger C.T."/>
            <person name="Goeker M."/>
            <person name="Salamov A.A."/>
            <person name="Wisecaver J.H."/>
            <person name="Long T.M."/>
            <person name="Calvey C.H."/>
            <person name="Aerts A.L."/>
            <person name="Barry K.W."/>
            <person name="Choi C."/>
            <person name="Clum A."/>
            <person name="Coughlan A.Y."/>
            <person name="Deshpande S."/>
            <person name="Douglass A.P."/>
            <person name="Hanson S.J."/>
            <person name="Klenk H.-P."/>
            <person name="LaButti K.M."/>
            <person name="Lapidus A."/>
            <person name="Lindquist E.A."/>
            <person name="Lipzen A.M."/>
            <person name="Meier-Kolthoff J.P."/>
            <person name="Ohm R.A."/>
            <person name="Otillar R.P."/>
            <person name="Pangilinan J.L."/>
            <person name="Peng Y."/>
            <person name="Rokas A."/>
            <person name="Rosa C.A."/>
            <person name="Scheuner C."/>
            <person name="Sibirny A.A."/>
            <person name="Slot J.C."/>
            <person name="Stielow J.B."/>
            <person name="Sun H."/>
            <person name="Kurtzman C.P."/>
            <person name="Blackwell M."/>
            <person name="Grigoriev I.V."/>
            <person name="Jeffries T.W."/>
        </authorList>
    </citation>
    <scope>NUCLEOTIDE SEQUENCE [LARGE SCALE GENOMIC DNA]</scope>
    <source>
        <strain evidence="8">ATCC 58044 / CBS 1984 / NCYC 433 / NRRL Y-366-8</strain>
    </source>
</reference>
<feature type="region of interest" description="Disordered" evidence="4">
    <location>
        <begin position="62"/>
        <end position="124"/>
    </location>
</feature>
<dbReference type="GO" id="GO:0043565">
    <property type="term" value="F:sequence-specific DNA binding"/>
    <property type="evidence" value="ECO:0007669"/>
    <property type="project" value="InterPro"/>
</dbReference>
<dbReference type="PROSITE" id="PS50039">
    <property type="entry name" value="FORK_HEAD_3"/>
    <property type="match status" value="1"/>
</dbReference>
<dbReference type="GO" id="GO:0005634">
    <property type="term" value="C:nucleus"/>
    <property type="evidence" value="ECO:0007669"/>
    <property type="project" value="UniProtKB-SubCell"/>
</dbReference>
<dbReference type="SMART" id="SM00240">
    <property type="entry name" value="FHA"/>
    <property type="match status" value="1"/>
</dbReference>
<dbReference type="SUPFAM" id="SSF49879">
    <property type="entry name" value="SMAD/FHA domain"/>
    <property type="match status" value="1"/>
</dbReference>
<dbReference type="Gene3D" id="2.60.200.20">
    <property type="match status" value="1"/>
</dbReference>
<dbReference type="InterPro" id="IPR030456">
    <property type="entry name" value="TF_fork_head_CS_2"/>
</dbReference>
<dbReference type="CDD" id="cd00059">
    <property type="entry name" value="FH_FOX"/>
    <property type="match status" value="1"/>
</dbReference>
<dbReference type="Pfam" id="PF00250">
    <property type="entry name" value="Forkhead"/>
    <property type="match status" value="1"/>
</dbReference>
<dbReference type="Pfam" id="PF00498">
    <property type="entry name" value="FHA"/>
    <property type="match status" value="1"/>
</dbReference>
<feature type="compositionally biased region" description="Basic and acidic residues" evidence="4">
    <location>
        <begin position="1247"/>
        <end position="1259"/>
    </location>
</feature>
<keyword evidence="1 3" id="KW-0238">DNA-binding</keyword>
<name>A0A1E3NW06_WICAA</name>
<dbReference type="AlphaFoldDB" id="A0A1E3NW06"/>
<evidence type="ECO:0000256" key="1">
    <source>
        <dbReference type="ARBA" id="ARBA00023125"/>
    </source>
</evidence>
<feature type="domain" description="FHA" evidence="5">
    <location>
        <begin position="158"/>
        <end position="215"/>
    </location>
</feature>
<dbReference type="PRINTS" id="PR00053">
    <property type="entry name" value="FORKHEAD"/>
</dbReference>
<feature type="compositionally biased region" description="Basic and acidic residues" evidence="4">
    <location>
        <begin position="62"/>
        <end position="92"/>
    </location>
</feature>
<protein>
    <recommendedName>
        <fullName evidence="9">Pre-rRNA-processing protein FHL1</fullName>
    </recommendedName>
</protein>
<dbReference type="InterPro" id="IPR045178">
    <property type="entry name" value="Fhl1/FHA1"/>
</dbReference>
<feature type="region of interest" description="Disordered" evidence="4">
    <location>
        <begin position="463"/>
        <end position="510"/>
    </location>
</feature>
<dbReference type="GeneID" id="30201179"/>
<feature type="DNA-binding region" description="Fork-head" evidence="3">
    <location>
        <begin position="342"/>
        <end position="429"/>
    </location>
</feature>
<feature type="domain" description="Fork-head" evidence="6">
    <location>
        <begin position="342"/>
        <end position="429"/>
    </location>
</feature>
<dbReference type="CDD" id="cd22701">
    <property type="entry name" value="FHA_FKH1-like"/>
    <property type="match status" value="1"/>
</dbReference>
<feature type="compositionally biased region" description="Low complexity" evidence="4">
    <location>
        <begin position="463"/>
        <end position="494"/>
    </location>
</feature>
<feature type="compositionally biased region" description="Low complexity" evidence="4">
    <location>
        <begin position="542"/>
        <end position="591"/>
    </location>
</feature>
<dbReference type="GO" id="GO:0060962">
    <property type="term" value="P:regulation of ribosomal protein gene transcription by RNA polymerase II"/>
    <property type="evidence" value="ECO:0007669"/>
    <property type="project" value="InterPro"/>
</dbReference>
<dbReference type="SUPFAM" id="SSF46785">
    <property type="entry name" value="Winged helix' DNA-binding domain"/>
    <property type="match status" value="1"/>
</dbReference>
<dbReference type="InterPro" id="IPR000253">
    <property type="entry name" value="FHA_dom"/>
</dbReference>
<dbReference type="RefSeq" id="XP_019036502.1">
    <property type="nucleotide sequence ID" value="XM_019183933.1"/>
</dbReference>